<comment type="caution">
    <text evidence="1">The sequence shown here is derived from an EMBL/GenBank/DDBJ whole genome shotgun (WGS) entry which is preliminary data.</text>
</comment>
<dbReference type="PANTHER" id="PTHR34352">
    <property type="entry name" value="PROTEIN YHFA"/>
    <property type="match status" value="1"/>
</dbReference>
<sequence length="152" mass="16214">MTDVPAPATPAPAENHRAVTVSKIGHGRFKATNGRGGETYFGTGGEDPDFSPVELLLAAIAGCSAIDVDLITGKRAAATKFEVVSEGDKVRDEQGNHMTGLRLTFDLEFPPGEEGDAARSVIQRSLEQSRDRLCSVSRTVQIGEPIEFRTAT</sequence>
<dbReference type="RefSeq" id="WP_193639032.1">
    <property type="nucleotide sequence ID" value="NZ_JADCSA010000015.1"/>
</dbReference>
<reference evidence="1 2" key="1">
    <citation type="submission" date="2020-10" db="EMBL/GenBank/DDBJ databases">
        <title>Nocardioides sp. isolated from sludge.</title>
        <authorList>
            <person name="Zhang X."/>
        </authorList>
    </citation>
    <scope>NUCLEOTIDE SEQUENCE [LARGE SCALE GENOMIC DNA]</scope>
    <source>
        <strain evidence="1 2">Y6</strain>
    </source>
</reference>
<protein>
    <submittedName>
        <fullName evidence="1">OsmC family protein</fullName>
    </submittedName>
</protein>
<accession>A0ABR9RVS3</accession>
<proteinExistence type="predicted"/>
<dbReference type="PANTHER" id="PTHR34352:SF1">
    <property type="entry name" value="PROTEIN YHFA"/>
    <property type="match status" value="1"/>
</dbReference>
<dbReference type="InterPro" id="IPR015946">
    <property type="entry name" value="KH_dom-like_a/b"/>
</dbReference>
<dbReference type="InterPro" id="IPR036102">
    <property type="entry name" value="OsmC/Ohrsf"/>
</dbReference>
<keyword evidence="2" id="KW-1185">Reference proteome</keyword>
<dbReference type="SUPFAM" id="SSF82784">
    <property type="entry name" value="OsmC-like"/>
    <property type="match status" value="1"/>
</dbReference>
<gene>
    <name evidence="1" type="ORF">IEQ44_13700</name>
</gene>
<evidence type="ECO:0000313" key="1">
    <source>
        <dbReference type="EMBL" id="MBE7325702.1"/>
    </source>
</evidence>
<dbReference type="EMBL" id="JADCSA010000015">
    <property type="protein sequence ID" value="MBE7325702.1"/>
    <property type="molecule type" value="Genomic_DNA"/>
</dbReference>
<evidence type="ECO:0000313" key="2">
    <source>
        <dbReference type="Proteomes" id="UP000756387"/>
    </source>
</evidence>
<dbReference type="InterPro" id="IPR003718">
    <property type="entry name" value="OsmC/Ohr_fam"/>
</dbReference>
<dbReference type="Proteomes" id="UP000756387">
    <property type="component" value="Unassembled WGS sequence"/>
</dbReference>
<organism evidence="1 2">
    <name type="scientific">Nocardioides malaquae</name>
    <dbReference type="NCBI Taxonomy" id="2773426"/>
    <lineage>
        <taxon>Bacteria</taxon>
        <taxon>Bacillati</taxon>
        <taxon>Actinomycetota</taxon>
        <taxon>Actinomycetes</taxon>
        <taxon>Propionibacteriales</taxon>
        <taxon>Nocardioidaceae</taxon>
        <taxon>Nocardioides</taxon>
    </lineage>
</organism>
<dbReference type="Gene3D" id="3.30.300.20">
    <property type="match status" value="1"/>
</dbReference>
<name>A0ABR9RVS3_9ACTN</name>
<dbReference type="Pfam" id="PF02566">
    <property type="entry name" value="OsmC"/>
    <property type="match status" value="1"/>
</dbReference>